<dbReference type="EMBL" id="CM035437">
    <property type="protein sequence ID" value="KAH7286498.1"/>
    <property type="molecule type" value="Genomic_DNA"/>
</dbReference>
<dbReference type="PROSITE" id="PS00028">
    <property type="entry name" value="ZINC_FINGER_C2H2_1"/>
    <property type="match status" value="1"/>
</dbReference>
<feature type="compositionally biased region" description="Low complexity" evidence="2">
    <location>
        <begin position="293"/>
        <end position="307"/>
    </location>
</feature>
<dbReference type="GO" id="GO:0003700">
    <property type="term" value="F:DNA-binding transcription factor activity"/>
    <property type="evidence" value="ECO:0007669"/>
    <property type="project" value="TreeGrafter"/>
</dbReference>
<feature type="region of interest" description="Disordered" evidence="2">
    <location>
        <begin position="33"/>
        <end position="53"/>
    </location>
</feature>
<dbReference type="InterPro" id="IPR036236">
    <property type="entry name" value="Znf_C2H2_sf"/>
</dbReference>
<feature type="region of interest" description="Disordered" evidence="2">
    <location>
        <begin position="279"/>
        <end position="307"/>
    </location>
</feature>
<keyword evidence="1" id="KW-0862">Zinc</keyword>
<dbReference type="PANTHER" id="PTHR46353:SF23">
    <property type="entry name" value="C2H2 ZINC FINGER-CONTAINING PROTEIN-RELATED"/>
    <property type="match status" value="1"/>
</dbReference>
<evidence type="ECO:0000259" key="3">
    <source>
        <dbReference type="PROSITE" id="PS50157"/>
    </source>
</evidence>
<dbReference type="PROSITE" id="PS50157">
    <property type="entry name" value="ZINC_FINGER_C2H2_2"/>
    <property type="match status" value="1"/>
</dbReference>
<evidence type="ECO:0000313" key="5">
    <source>
        <dbReference type="Proteomes" id="UP000825935"/>
    </source>
</evidence>
<organism evidence="4 5">
    <name type="scientific">Ceratopteris richardii</name>
    <name type="common">Triangle waterfern</name>
    <dbReference type="NCBI Taxonomy" id="49495"/>
    <lineage>
        <taxon>Eukaryota</taxon>
        <taxon>Viridiplantae</taxon>
        <taxon>Streptophyta</taxon>
        <taxon>Embryophyta</taxon>
        <taxon>Tracheophyta</taxon>
        <taxon>Polypodiopsida</taxon>
        <taxon>Polypodiidae</taxon>
        <taxon>Polypodiales</taxon>
        <taxon>Pteridineae</taxon>
        <taxon>Pteridaceae</taxon>
        <taxon>Parkerioideae</taxon>
        <taxon>Ceratopteris</taxon>
    </lineage>
</organism>
<name>A0A8T2QSC0_CERRI</name>
<dbReference type="GO" id="GO:0008270">
    <property type="term" value="F:zinc ion binding"/>
    <property type="evidence" value="ECO:0007669"/>
    <property type="project" value="UniProtKB-KW"/>
</dbReference>
<proteinExistence type="predicted"/>
<dbReference type="GO" id="GO:0005634">
    <property type="term" value="C:nucleus"/>
    <property type="evidence" value="ECO:0007669"/>
    <property type="project" value="TreeGrafter"/>
</dbReference>
<dbReference type="PANTHER" id="PTHR46353">
    <property type="entry name" value="ZINC FINGER PROTEIN 5"/>
    <property type="match status" value="1"/>
</dbReference>
<dbReference type="GO" id="GO:0010090">
    <property type="term" value="P:trichome morphogenesis"/>
    <property type="evidence" value="ECO:0007669"/>
    <property type="project" value="InterPro"/>
</dbReference>
<evidence type="ECO:0000256" key="1">
    <source>
        <dbReference type="PROSITE-ProRule" id="PRU00042"/>
    </source>
</evidence>
<dbReference type="SUPFAM" id="SSF57667">
    <property type="entry name" value="beta-beta-alpha zinc fingers"/>
    <property type="match status" value="1"/>
</dbReference>
<reference evidence="4" key="1">
    <citation type="submission" date="2021-08" db="EMBL/GenBank/DDBJ databases">
        <title>WGS assembly of Ceratopteris richardii.</title>
        <authorList>
            <person name="Marchant D.B."/>
            <person name="Chen G."/>
            <person name="Jenkins J."/>
            <person name="Shu S."/>
            <person name="Leebens-Mack J."/>
            <person name="Grimwood J."/>
            <person name="Schmutz J."/>
            <person name="Soltis P."/>
            <person name="Soltis D."/>
            <person name="Chen Z.-H."/>
        </authorList>
    </citation>
    <scope>NUCLEOTIDE SEQUENCE</scope>
    <source>
        <strain evidence="4">Whitten #5841</strain>
        <tissue evidence="4">Leaf</tissue>
    </source>
</reference>
<gene>
    <name evidence="4" type="ORF">KP509_32G009700</name>
</gene>
<dbReference type="Gene3D" id="3.30.160.60">
    <property type="entry name" value="Classic Zinc Finger"/>
    <property type="match status" value="1"/>
</dbReference>
<protein>
    <recommendedName>
        <fullName evidence="3">C2H2-type domain-containing protein</fullName>
    </recommendedName>
</protein>
<feature type="domain" description="C2H2-type" evidence="3">
    <location>
        <begin position="114"/>
        <end position="141"/>
    </location>
</feature>
<sequence>MSGVGRDWGGSTADLEEVGVDGDDTKLYIDYLRTQENENRNDEGDGGTIDIRESSRGQSSLKLFGFELECRDEEVSPCTAGIQNAGQEATTSGGTASDDGSELSAVSGICARKFECQYCRREFSSSQALGGHQNAHKRERLQAKTARLEASRLMQVALMGCPGGSPPPFTFYGAGGPQAHHYGGSQYVRLPAAAVLSPHAARSTAASPSLYPVAPSPHFAIFTNTATSPTITGPPVSMSPFTASCTASIARLPRSPPPFYQHNSDHHIFRGESVLCSQMQQQHYRAQPSSASDQNLDLNLGPPDNPL</sequence>
<dbReference type="GO" id="GO:0000976">
    <property type="term" value="F:transcription cis-regulatory region binding"/>
    <property type="evidence" value="ECO:0007669"/>
    <property type="project" value="TreeGrafter"/>
</dbReference>
<dbReference type="Proteomes" id="UP000825935">
    <property type="component" value="Chromosome 32"/>
</dbReference>
<keyword evidence="5" id="KW-1185">Reference proteome</keyword>
<dbReference type="AlphaFoldDB" id="A0A8T2QSC0"/>
<dbReference type="Pfam" id="PF13912">
    <property type="entry name" value="zf-C2H2_6"/>
    <property type="match status" value="1"/>
</dbReference>
<dbReference type="OrthoDB" id="1939583at2759"/>
<evidence type="ECO:0000256" key="2">
    <source>
        <dbReference type="SAM" id="MobiDB-lite"/>
    </source>
</evidence>
<keyword evidence="1" id="KW-0479">Metal-binding</keyword>
<dbReference type="InterPro" id="IPR044299">
    <property type="entry name" value="GIS3/ZFP5/ZFP6"/>
</dbReference>
<dbReference type="GO" id="GO:0009740">
    <property type="term" value="P:gibberellic acid mediated signaling pathway"/>
    <property type="evidence" value="ECO:0007669"/>
    <property type="project" value="TreeGrafter"/>
</dbReference>
<dbReference type="InterPro" id="IPR013087">
    <property type="entry name" value="Znf_C2H2_type"/>
</dbReference>
<feature type="compositionally biased region" description="Polar residues" evidence="2">
    <location>
        <begin position="279"/>
        <end position="292"/>
    </location>
</feature>
<evidence type="ECO:0000313" key="4">
    <source>
        <dbReference type="EMBL" id="KAH7286498.1"/>
    </source>
</evidence>
<accession>A0A8T2QSC0</accession>
<keyword evidence="1" id="KW-0863">Zinc-finger</keyword>
<feature type="compositionally biased region" description="Basic and acidic residues" evidence="2">
    <location>
        <begin position="33"/>
        <end position="43"/>
    </location>
</feature>
<dbReference type="GO" id="GO:0009736">
    <property type="term" value="P:cytokinin-activated signaling pathway"/>
    <property type="evidence" value="ECO:0007669"/>
    <property type="project" value="TreeGrafter"/>
</dbReference>
<comment type="caution">
    <text evidence="4">The sequence shown here is derived from an EMBL/GenBank/DDBJ whole genome shotgun (WGS) entry which is preliminary data.</text>
</comment>